<dbReference type="RefSeq" id="WP_129987419.1">
    <property type="nucleotide sequence ID" value="NZ_SDPU01000022.1"/>
</dbReference>
<protein>
    <submittedName>
        <fullName evidence="2">FAD-dependent oxidoreductase</fullName>
    </submittedName>
</protein>
<dbReference type="EMBL" id="SDPU01000022">
    <property type="protein sequence ID" value="RYU11832.1"/>
    <property type="molecule type" value="Genomic_DNA"/>
</dbReference>
<evidence type="ECO:0000313" key="2">
    <source>
        <dbReference type="EMBL" id="RYU11832.1"/>
    </source>
</evidence>
<evidence type="ECO:0000313" key="3">
    <source>
        <dbReference type="Proteomes" id="UP000291189"/>
    </source>
</evidence>
<name>A0A4Q5J061_9ACTN</name>
<gene>
    <name evidence="2" type="ORF">ETU37_11215</name>
</gene>
<evidence type="ECO:0000259" key="1">
    <source>
        <dbReference type="Pfam" id="PF01593"/>
    </source>
</evidence>
<proteinExistence type="predicted"/>
<sequence length="447" mass="47979">MARVVVVGGGIAGTAAAARLAKHRHEVVLLERRDRLGGAVGFLEREGFRWDTGPTATALPAVLRDLFRKSGRPLERELDLVPVQPVREHRFEDGTTLALPSGSRGGQLDAVGEALGPAAGQAWVDHVHSFAGTWDVLRRGYLERPWDHDHQDAAVRDVLSSRTSLHGVVRRRFRTDERLRSLALTHAVLDGHDPRNVPAWVGMLDYVEQNFGTWTVAGGLGALADAMTRRLGERRVDVRLGTTVRDLVVRDGRAVGVDTSAGVVDADVVVVAVDPRGLPALADRVRRTMPAIPPVVSHLGLRGDVPDLPHEVVLHGDPTLVVRTGGSAPEGGAAWTVLGRGRLSEDVLVALARRGVDVREQVVVRVDRSPREQVVAWGGSPYGVLWQGRATVRQRLGTRTPVEGVYAAGAHVAGTSGLPFATLTAAVVAERIGEVPRATPASSTRPR</sequence>
<dbReference type="AlphaFoldDB" id="A0A4Q5J061"/>
<dbReference type="InterPro" id="IPR036188">
    <property type="entry name" value="FAD/NAD-bd_sf"/>
</dbReference>
<dbReference type="Gene3D" id="3.50.50.60">
    <property type="entry name" value="FAD/NAD(P)-binding domain"/>
    <property type="match status" value="2"/>
</dbReference>
<feature type="domain" description="Amine oxidase" evidence="1">
    <location>
        <begin position="11"/>
        <end position="432"/>
    </location>
</feature>
<dbReference type="Pfam" id="PF01593">
    <property type="entry name" value="Amino_oxidase"/>
    <property type="match status" value="1"/>
</dbReference>
<dbReference type="OrthoDB" id="9774675at2"/>
<dbReference type="InterPro" id="IPR002937">
    <property type="entry name" value="Amino_oxidase"/>
</dbReference>
<keyword evidence="3" id="KW-1185">Reference proteome</keyword>
<reference evidence="2 3" key="1">
    <citation type="submission" date="2019-01" db="EMBL/GenBank/DDBJ databases">
        <title>Nocardioides guangzhouensis sp. nov., an actinobacterium isolated from soil.</title>
        <authorList>
            <person name="Fu Y."/>
            <person name="Cai Y."/>
            <person name="Lin Z."/>
            <person name="Chen P."/>
        </authorList>
    </citation>
    <scope>NUCLEOTIDE SEQUENCE [LARGE SCALE GENOMIC DNA]</scope>
    <source>
        <strain evidence="2 3">NBRC 105384</strain>
    </source>
</reference>
<accession>A0A4Q5J061</accession>
<dbReference type="PANTHER" id="PTHR43734">
    <property type="entry name" value="PHYTOENE DESATURASE"/>
    <property type="match status" value="1"/>
</dbReference>
<dbReference type="PRINTS" id="PR00368">
    <property type="entry name" value="FADPNR"/>
</dbReference>
<dbReference type="Proteomes" id="UP000291189">
    <property type="component" value="Unassembled WGS sequence"/>
</dbReference>
<dbReference type="SUPFAM" id="SSF51905">
    <property type="entry name" value="FAD/NAD(P)-binding domain"/>
    <property type="match status" value="1"/>
</dbReference>
<dbReference type="GO" id="GO:0016491">
    <property type="term" value="F:oxidoreductase activity"/>
    <property type="evidence" value="ECO:0007669"/>
    <property type="project" value="InterPro"/>
</dbReference>
<organism evidence="2 3">
    <name type="scientific">Nocardioides iriomotensis</name>
    <dbReference type="NCBI Taxonomy" id="715784"/>
    <lineage>
        <taxon>Bacteria</taxon>
        <taxon>Bacillati</taxon>
        <taxon>Actinomycetota</taxon>
        <taxon>Actinomycetes</taxon>
        <taxon>Propionibacteriales</taxon>
        <taxon>Nocardioidaceae</taxon>
        <taxon>Nocardioides</taxon>
    </lineage>
</organism>
<comment type="caution">
    <text evidence="2">The sequence shown here is derived from an EMBL/GenBank/DDBJ whole genome shotgun (WGS) entry which is preliminary data.</text>
</comment>
<dbReference type="PANTHER" id="PTHR43734:SF1">
    <property type="entry name" value="PHYTOENE DESATURASE"/>
    <property type="match status" value="1"/>
</dbReference>